<dbReference type="PIRSF" id="PIRSF016660">
    <property type="entry name" value="YedI"/>
    <property type="match status" value="1"/>
</dbReference>
<evidence type="ECO:0000313" key="2">
    <source>
        <dbReference type="EMBL" id="MBT2186469.1"/>
    </source>
</evidence>
<accession>A0A9X1DAP3</accession>
<keyword evidence="1" id="KW-0472">Membrane</keyword>
<name>A0A9X1DAP3_9SPHN</name>
<dbReference type="RefSeq" id="WP_214622205.1">
    <property type="nucleotide sequence ID" value="NZ_JAHGAW010000003.1"/>
</dbReference>
<comment type="caution">
    <text evidence="2">The sequence shown here is derived from an EMBL/GenBank/DDBJ whole genome shotgun (WGS) entry which is preliminary data.</text>
</comment>
<keyword evidence="1" id="KW-0812">Transmembrane</keyword>
<feature type="transmembrane region" description="Helical" evidence="1">
    <location>
        <begin position="76"/>
        <end position="105"/>
    </location>
</feature>
<evidence type="ECO:0000313" key="3">
    <source>
        <dbReference type="Proteomes" id="UP001138757"/>
    </source>
</evidence>
<dbReference type="Pfam" id="PF05661">
    <property type="entry name" value="DUF808"/>
    <property type="match status" value="1"/>
</dbReference>
<feature type="transmembrane region" description="Helical" evidence="1">
    <location>
        <begin position="268"/>
        <end position="297"/>
    </location>
</feature>
<reference evidence="2" key="1">
    <citation type="submission" date="2021-05" db="EMBL/GenBank/DDBJ databases">
        <title>Genome of Sphingobium sp. strain.</title>
        <authorList>
            <person name="Fan R."/>
        </authorList>
    </citation>
    <scope>NUCLEOTIDE SEQUENCE</scope>
    <source>
        <strain evidence="2">H33</strain>
    </source>
</reference>
<feature type="transmembrane region" description="Helical" evidence="1">
    <location>
        <begin position="224"/>
        <end position="248"/>
    </location>
</feature>
<dbReference type="InterPro" id="IPR008526">
    <property type="entry name" value="YedI"/>
</dbReference>
<sequence>MASGLAALLDDVAAIARLAAASLDDVSAAAGKASVKAAGVVVDDTAVTPTYVTGFSPERELPMIWRIALGSLRNKLLILLPAALLLSALLPVAITPLLMIGGAFLCFEGAEKILEIVHGGHGEEAAPEEGDPAHLEKEKVSGAIRTDLILSAEIMAIALADVASKPLWEQGVVLVIVSILVTIGVYGAVGLIVKLDDIGLHLARRGGAAIRAVGRSLVRLMPMILSLLETVGMVAMLWVGGGIILHGLEHSPLSALPHLVHAASAAVSHAGIIVWTIGALLSAIFGFLVGLGVVAVVHAVQKVRGKNQAFTSP</sequence>
<dbReference type="AlphaFoldDB" id="A0A9X1DAP3"/>
<dbReference type="Proteomes" id="UP001138757">
    <property type="component" value="Unassembled WGS sequence"/>
</dbReference>
<evidence type="ECO:0000256" key="1">
    <source>
        <dbReference type="SAM" id="Phobius"/>
    </source>
</evidence>
<dbReference type="EMBL" id="JAHGAW010000003">
    <property type="protein sequence ID" value="MBT2186469.1"/>
    <property type="molecule type" value="Genomic_DNA"/>
</dbReference>
<protein>
    <submittedName>
        <fullName evidence="2">DUF808 family protein</fullName>
    </submittedName>
</protein>
<keyword evidence="3" id="KW-1185">Reference proteome</keyword>
<dbReference type="PANTHER" id="PTHR30503">
    <property type="entry name" value="INNER MEMBRANE PROTEIN YEDI"/>
    <property type="match status" value="1"/>
</dbReference>
<keyword evidence="1" id="KW-1133">Transmembrane helix</keyword>
<dbReference type="PANTHER" id="PTHR30503:SF3">
    <property type="entry name" value="INNER MEMBRANE PROTEIN YEDI"/>
    <property type="match status" value="1"/>
</dbReference>
<proteinExistence type="predicted"/>
<organism evidence="2 3">
    <name type="scientific">Sphingobium nicotianae</name>
    <dbReference type="NCBI Taxonomy" id="2782607"/>
    <lineage>
        <taxon>Bacteria</taxon>
        <taxon>Pseudomonadati</taxon>
        <taxon>Pseudomonadota</taxon>
        <taxon>Alphaproteobacteria</taxon>
        <taxon>Sphingomonadales</taxon>
        <taxon>Sphingomonadaceae</taxon>
        <taxon>Sphingobium</taxon>
    </lineage>
</organism>
<gene>
    <name evidence="2" type="ORF">KK488_05855</name>
</gene>
<dbReference type="GO" id="GO:0005886">
    <property type="term" value="C:plasma membrane"/>
    <property type="evidence" value="ECO:0007669"/>
    <property type="project" value="TreeGrafter"/>
</dbReference>
<feature type="transmembrane region" description="Helical" evidence="1">
    <location>
        <begin position="172"/>
        <end position="195"/>
    </location>
</feature>